<dbReference type="AlphaFoldDB" id="A0A1F6VES3"/>
<sequence>MHSAEMDLTALVYQPVSDWLKAVESKHNKSVADRCLAIVEQLGGNTNTMVSDLGRDRLDIINEASQT</sequence>
<proteinExistence type="predicted"/>
<dbReference type="Proteomes" id="UP000178235">
    <property type="component" value="Unassembled WGS sequence"/>
</dbReference>
<gene>
    <name evidence="1" type="ORF">A2738_03030</name>
</gene>
<protein>
    <submittedName>
        <fullName evidence="1">Uncharacterized protein</fullName>
    </submittedName>
</protein>
<reference evidence="1 2" key="1">
    <citation type="journal article" date="2016" name="Nat. Commun.">
        <title>Thousands of microbial genomes shed light on interconnected biogeochemical processes in an aquifer system.</title>
        <authorList>
            <person name="Anantharaman K."/>
            <person name="Brown C.T."/>
            <person name="Hug L.A."/>
            <person name="Sharon I."/>
            <person name="Castelle C.J."/>
            <person name="Probst A.J."/>
            <person name="Thomas B.C."/>
            <person name="Singh A."/>
            <person name="Wilkins M.J."/>
            <person name="Karaoz U."/>
            <person name="Brodie E.L."/>
            <person name="Williams K.H."/>
            <person name="Hubbard S.S."/>
            <person name="Banfield J.F."/>
        </authorList>
    </citation>
    <scope>NUCLEOTIDE SEQUENCE [LARGE SCALE GENOMIC DNA]</scope>
</reference>
<evidence type="ECO:0000313" key="2">
    <source>
        <dbReference type="Proteomes" id="UP000178235"/>
    </source>
</evidence>
<accession>A0A1F6VES3</accession>
<evidence type="ECO:0000313" key="1">
    <source>
        <dbReference type="EMBL" id="OGI68130.1"/>
    </source>
</evidence>
<organism evidence="1 2">
    <name type="scientific">Candidatus Nomurabacteria bacterium RIFCSPHIGHO2_01_FULL_42_15</name>
    <dbReference type="NCBI Taxonomy" id="1801742"/>
    <lineage>
        <taxon>Bacteria</taxon>
        <taxon>Candidatus Nomuraibacteriota</taxon>
    </lineage>
</organism>
<comment type="caution">
    <text evidence="1">The sequence shown here is derived from an EMBL/GenBank/DDBJ whole genome shotgun (WGS) entry which is preliminary data.</text>
</comment>
<name>A0A1F6VES3_9BACT</name>
<dbReference type="EMBL" id="MFTS01000005">
    <property type="protein sequence ID" value="OGI68130.1"/>
    <property type="molecule type" value="Genomic_DNA"/>
</dbReference>